<protein>
    <submittedName>
        <fullName evidence="2">Uncharacterized protein</fullName>
    </submittedName>
</protein>
<evidence type="ECO:0000313" key="3">
    <source>
        <dbReference type="Proteomes" id="UP000799766"/>
    </source>
</evidence>
<feature type="compositionally biased region" description="Polar residues" evidence="1">
    <location>
        <begin position="92"/>
        <end position="101"/>
    </location>
</feature>
<reference evidence="2" key="1">
    <citation type="journal article" date="2020" name="Stud. Mycol.">
        <title>101 Dothideomycetes genomes: a test case for predicting lifestyles and emergence of pathogens.</title>
        <authorList>
            <person name="Haridas S."/>
            <person name="Albert R."/>
            <person name="Binder M."/>
            <person name="Bloem J."/>
            <person name="Labutti K."/>
            <person name="Salamov A."/>
            <person name="Andreopoulos B."/>
            <person name="Baker S."/>
            <person name="Barry K."/>
            <person name="Bills G."/>
            <person name="Bluhm B."/>
            <person name="Cannon C."/>
            <person name="Castanera R."/>
            <person name="Culley D."/>
            <person name="Daum C."/>
            <person name="Ezra D."/>
            <person name="Gonzalez J."/>
            <person name="Henrissat B."/>
            <person name="Kuo A."/>
            <person name="Liang C."/>
            <person name="Lipzen A."/>
            <person name="Lutzoni F."/>
            <person name="Magnuson J."/>
            <person name="Mondo S."/>
            <person name="Nolan M."/>
            <person name="Ohm R."/>
            <person name="Pangilinan J."/>
            <person name="Park H.-J."/>
            <person name="Ramirez L."/>
            <person name="Alfaro M."/>
            <person name="Sun H."/>
            <person name="Tritt A."/>
            <person name="Yoshinaga Y."/>
            <person name="Zwiers L.-H."/>
            <person name="Turgeon B."/>
            <person name="Goodwin S."/>
            <person name="Spatafora J."/>
            <person name="Crous P."/>
            <person name="Grigoriev I."/>
        </authorList>
    </citation>
    <scope>NUCLEOTIDE SEQUENCE</scope>
    <source>
        <strain evidence="2">ATCC 16933</strain>
    </source>
</reference>
<accession>A0A6A6NUV1</accession>
<dbReference type="EMBL" id="MU001688">
    <property type="protein sequence ID" value="KAF2455043.1"/>
    <property type="molecule type" value="Genomic_DNA"/>
</dbReference>
<evidence type="ECO:0000256" key="1">
    <source>
        <dbReference type="SAM" id="MobiDB-lite"/>
    </source>
</evidence>
<dbReference type="Proteomes" id="UP000799766">
    <property type="component" value="Unassembled WGS sequence"/>
</dbReference>
<organism evidence="2 3">
    <name type="scientific">Lineolata rhizophorae</name>
    <dbReference type="NCBI Taxonomy" id="578093"/>
    <lineage>
        <taxon>Eukaryota</taxon>
        <taxon>Fungi</taxon>
        <taxon>Dikarya</taxon>
        <taxon>Ascomycota</taxon>
        <taxon>Pezizomycotina</taxon>
        <taxon>Dothideomycetes</taxon>
        <taxon>Dothideomycetes incertae sedis</taxon>
        <taxon>Lineolatales</taxon>
        <taxon>Lineolataceae</taxon>
        <taxon>Lineolata</taxon>
    </lineage>
</organism>
<dbReference type="AlphaFoldDB" id="A0A6A6NUV1"/>
<evidence type="ECO:0000313" key="2">
    <source>
        <dbReference type="EMBL" id="KAF2455043.1"/>
    </source>
</evidence>
<gene>
    <name evidence="2" type="ORF">BDY21DRAFT_77654</name>
</gene>
<sequence length="217" mass="23963">MEENLQCVCLRPFFSPRRKTRTGLPVAYQKYYVQYIPATIEDQPYTTYQRKSHPPSPLATPSLAYTARFKQVPKHIRPVACNLLGQVTQLATPDASPSTQAGPGRDPGSAKPRSRSARLNANRKACPWMAPGRQRLWRRGVGGGDEALPADYVHTVPMYVCVLAAFAITRAGATYVVRSRFVAGRAMGGSREIDPGGGVYVHRRVCRSSRVRRSAGF</sequence>
<keyword evidence="3" id="KW-1185">Reference proteome</keyword>
<proteinExistence type="predicted"/>
<feature type="region of interest" description="Disordered" evidence="1">
    <location>
        <begin position="92"/>
        <end position="121"/>
    </location>
</feature>
<name>A0A6A6NUV1_9PEZI</name>